<evidence type="ECO:0000259" key="1">
    <source>
        <dbReference type="Pfam" id="PF12770"/>
    </source>
</evidence>
<evidence type="ECO:0000313" key="2">
    <source>
        <dbReference type="EMBL" id="MYN26933.1"/>
    </source>
</evidence>
<evidence type="ECO:0000313" key="3">
    <source>
        <dbReference type="Proteomes" id="UP000642144"/>
    </source>
</evidence>
<dbReference type="RefSeq" id="WP_161054937.1">
    <property type="nucleotide sequence ID" value="NZ_WWCT01000007.1"/>
</dbReference>
<dbReference type="Pfam" id="PF12770">
    <property type="entry name" value="CHAT"/>
    <property type="match status" value="1"/>
</dbReference>
<name>A0ABW9VZ44_9BURK</name>
<comment type="caution">
    <text evidence="2">The sequence shown here is derived from an EMBL/GenBank/DDBJ whole genome shotgun (WGS) entry which is preliminary data.</text>
</comment>
<sequence length="853" mass="91305">MLASAPAHAQLEWMQKAAGKAAGAFNPRVTKLEEYAKLMSMHDYPGAAAIAEALVKDDLTARDSLLNVLNRNNSNLQQSAGMAAQAQAGAKNYARAIELLQIQLDAVPELARRVAPAGLLQPKLELARLYGLIQQPEPASAIYRELLASPSMIAGIENDIHSRYGQLALEQRDWATAEQQLLLAIDGGTAAGTGPQGMLAGLAGVFGATREMAVALNDTLSISDASGQVVMDTSEPVIAKEMLEQHDPLLGLAELYWRTGRSKDVADLYQRRFRKHVEAALTRIPAALRQAGSANRKLELEYARMATLLAASGRDDLATEALNQALQLNADRLQAMQKNTMPEALGASMRVRRELLALALSLQLRQPLPAGKDMAEVIGLLLQSKSLHSELLAERVQAVALSPDADVHRLWERLNELQDHQPGAVKERGELSVKLLARIGPQLRIAELGQGADFITALRRQLQTAGLWSVSAYTPFDFTRQEFSSPRYLGVLIGAKDLKFADLGEVTEIDRQVTVLRADLSAPPTPGARPPIPAAARQLYQQLLQPLFGKQLPAGAYLAVLDGALGLLPVEALADANGHYLIDSTEWRYLSSARVLLRERAAGSHDGRALVMASPGFDTALPAAGAARTALAPALRSMRFAALPETLDEGRAVATALSRNGTVVELLSGEQATAERLQASHGPRYLHIASHGFFLEEAGTELVNGKGRDGQAYTQATFNSGTSSGIALAGANRGVGGDGHGEGLLLTAQLRQLDLHGTELAVLSACETGVGSPRIGESIESLRQALEVAGAQSTVTSLWRVASVETRDTMAAFYDNLGKGRGKAAALRQAKLSIKNKQAHPFYWAPFIITGAD</sequence>
<dbReference type="Gene3D" id="1.25.40.10">
    <property type="entry name" value="Tetratricopeptide repeat domain"/>
    <property type="match status" value="1"/>
</dbReference>
<proteinExistence type="predicted"/>
<dbReference type="EMBL" id="WWCT01000007">
    <property type="protein sequence ID" value="MYN26933.1"/>
    <property type="molecule type" value="Genomic_DNA"/>
</dbReference>
<reference evidence="2 3" key="1">
    <citation type="submission" date="2019-12" db="EMBL/GenBank/DDBJ databases">
        <title>Novel species isolated from a subtropical stream in China.</title>
        <authorList>
            <person name="Lu H."/>
        </authorList>
    </citation>
    <scope>NUCLEOTIDE SEQUENCE [LARGE SCALE GENOMIC DNA]</scope>
    <source>
        <strain evidence="2 3">CY42W</strain>
    </source>
</reference>
<organism evidence="2 3">
    <name type="scientific">Duganella levis</name>
    <dbReference type="NCBI Taxonomy" id="2692169"/>
    <lineage>
        <taxon>Bacteria</taxon>
        <taxon>Pseudomonadati</taxon>
        <taxon>Pseudomonadota</taxon>
        <taxon>Betaproteobacteria</taxon>
        <taxon>Burkholderiales</taxon>
        <taxon>Oxalobacteraceae</taxon>
        <taxon>Telluria group</taxon>
        <taxon>Duganella</taxon>
    </lineage>
</organism>
<keyword evidence="3" id="KW-1185">Reference proteome</keyword>
<dbReference type="Proteomes" id="UP000642144">
    <property type="component" value="Unassembled WGS sequence"/>
</dbReference>
<protein>
    <submittedName>
        <fullName evidence="2">CHAT domain-containing protein</fullName>
    </submittedName>
</protein>
<dbReference type="InterPro" id="IPR024983">
    <property type="entry name" value="CHAT_dom"/>
</dbReference>
<feature type="domain" description="CHAT" evidence="1">
    <location>
        <begin position="534"/>
        <end position="851"/>
    </location>
</feature>
<accession>A0ABW9VZ44</accession>
<gene>
    <name evidence="2" type="ORF">GTP69_10985</name>
</gene>
<dbReference type="InterPro" id="IPR011990">
    <property type="entry name" value="TPR-like_helical_dom_sf"/>
</dbReference>